<feature type="domain" description="SH3" evidence="4">
    <location>
        <begin position="6"/>
        <end position="73"/>
    </location>
</feature>
<reference evidence="5 6" key="1">
    <citation type="journal article" date="2023" name="Elife">
        <title>Identification of key yeast species and microbe-microbe interactions impacting larval growth of Drosophila in the wild.</title>
        <authorList>
            <person name="Mure A."/>
            <person name="Sugiura Y."/>
            <person name="Maeda R."/>
            <person name="Honda K."/>
            <person name="Sakurai N."/>
            <person name="Takahashi Y."/>
            <person name="Watada M."/>
            <person name="Katoh T."/>
            <person name="Gotoh A."/>
            <person name="Gotoh Y."/>
            <person name="Taniguchi I."/>
            <person name="Nakamura K."/>
            <person name="Hayashi T."/>
            <person name="Katayama T."/>
            <person name="Uemura T."/>
            <person name="Hattori Y."/>
        </authorList>
    </citation>
    <scope>NUCLEOTIDE SEQUENCE [LARGE SCALE GENOMIC DNA]</scope>
    <source>
        <strain evidence="5 6">PK-24</strain>
    </source>
</reference>
<dbReference type="Proteomes" id="UP001378960">
    <property type="component" value="Unassembled WGS sequence"/>
</dbReference>
<evidence type="ECO:0000256" key="1">
    <source>
        <dbReference type="ARBA" id="ARBA00022443"/>
    </source>
</evidence>
<feature type="region of interest" description="Disordered" evidence="3">
    <location>
        <begin position="225"/>
        <end position="413"/>
    </location>
</feature>
<keyword evidence="6" id="KW-1185">Reference proteome</keyword>
<dbReference type="Gene3D" id="2.30.30.40">
    <property type="entry name" value="SH3 Domains"/>
    <property type="match status" value="1"/>
</dbReference>
<dbReference type="InterPro" id="IPR057402">
    <property type="entry name" value="AIM3_BBC1_C"/>
</dbReference>
<feature type="compositionally biased region" description="Pro residues" evidence="3">
    <location>
        <begin position="710"/>
        <end position="733"/>
    </location>
</feature>
<feature type="compositionally biased region" description="Low complexity" evidence="3">
    <location>
        <begin position="456"/>
        <end position="467"/>
    </location>
</feature>
<organism evidence="5 6">
    <name type="scientific">Pichia kluyveri</name>
    <name type="common">Yeast</name>
    <dbReference type="NCBI Taxonomy" id="36015"/>
    <lineage>
        <taxon>Eukaryota</taxon>
        <taxon>Fungi</taxon>
        <taxon>Dikarya</taxon>
        <taxon>Ascomycota</taxon>
        <taxon>Saccharomycotina</taxon>
        <taxon>Pichiomycetes</taxon>
        <taxon>Pichiales</taxon>
        <taxon>Pichiaceae</taxon>
        <taxon>Pichia</taxon>
    </lineage>
</organism>
<feature type="compositionally biased region" description="Basic and acidic residues" evidence="3">
    <location>
        <begin position="225"/>
        <end position="250"/>
    </location>
</feature>
<feature type="compositionally biased region" description="Pro residues" evidence="3">
    <location>
        <begin position="536"/>
        <end position="557"/>
    </location>
</feature>
<feature type="region of interest" description="Disordered" evidence="3">
    <location>
        <begin position="74"/>
        <end position="128"/>
    </location>
</feature>
<sequence>MPLKISVPYTAIARYQYDPDPENASDDLPLRVDDLITVTEIVDDDWLLGSKKDASGNQLSGYFPRGFVEAYSEPAPPAPIVPETPSSVKTVTPEIEKDEVEPYIEEKSPKEAAETVSESSPTQQDFKDIESNIIHEPENFKNKLQSFNTVSNPLVPMSIPKEDSYVKKSFITAEHRSSYVPPSLGTPKKERKEERKPDVVSGEIISETSFAEEVEAPRMTLKERMQLLQKQQEEEQKALEAALKRKEERKKSKHQNVNESQTHDSDIPASIVSGNTLDDYEDTVSHIAPPVPEATESILDNYTQEDENAENDKEEENEVEETDQDADENEDEDEDEEESDDDEEDEDEEDEEELRKRKLAERMAKLSGGMGMMGMMGMMPSAPPVSSKTKKKKTKKEKKPTSQEPKDAPVAIPILPMSIPGVSPIMGMPLPEKVLSNEPTEEAKEIIEDVNEDVASIQPSEIPESSILNDSTDDEEYQDTNTHNKEENPESQEELKTASMESHPYRAHFASPAVNVPTPTTTAPPVPTNVSTPTTTAPPVPANAPVPLVPGSIPPPLTHTKAPTIPEVRIPPPHPPTTTPLPATLTNVPISLSEAPRIPSSIPPPMPKTILPTERPPMPPPTTTSALPPAPISAIPPPIPGSVPRLPTPTQVPQIPAEVHSPIPAHVPIANAESRHSSVSSRPSIPSSVAPPVPTTGGIYRKASVHSHHAPPPPPPPPPTHAPVPNDIAPPIPPVVRQLTRTSLDSSASSPVTGSAVSNNNELWWTSESLPPQLRNTENYFEVETTEIKMRNEKTVIYLVYYILDVHLACSTLELAYDTSDPERILFFHESKDKVKPESNVLIDQYTKFGPLAYNSAVKSLNKSFDGEFISFIFSNLPKNVLLPIANKTFGAVVYRNNNGDCKSYEEIRPGDILVLVHAEFENHGVDQVGFDKPHVAIITNYDTVKNKIKVIEQSNGVVQQGRYKLNKMKSGKLRVFRIVGRDYVGW</sequence>
<proteinExistence type="predicted"/>
<keyword evidence="1 2" id="KW-0728">SH3 domain</keyword>
<evidence type="ECO:0000313" key="5">
    <source>
        <dbReference type="EMBL" id="GMM48895.1"/>
    </source>
</evidence>
<feature type="compositionally biased region" description="Basic and acidic residues" evidence="3">
    <location>
        <begin position="187"/>
        <end position="198"/>
    </location>
</feature>
<dbReference type="EMBL" id="BTGB01000009">
    <property type="protein sequence ID" value="GMM48895.1"/>
    <property type="molecule type" value="Genomic_DNA"/>
</dbReference>
<dbReference type="SUPFAM" id="SSF50044">
    <property type="entry name" value="SH3-domain"/>
    <property type="match status" value="1"/>
</dbReference>
<dbReference type="InterPro" id="IPR001452">
    <property type="entry name" value="SH3_domain"/>
</dbReference>
<gene>
    <name evidence="5" type="ORF">DAPK24_054930</name>
</gene>
<feature type="compositionally biased region" description="Low complexity" evidence="3">
    <location>
        <begin position="677"/>
        <end position="688"/>
    </location>
</feature>
<feature type="compositionally biased region" description="Basic and acidic residues" evidence="3">
    <location>
        <begin position="104"/>
        <end position="113"/>
    </location>
</feature>
<feature type="region of interest" description="Disordered" evidence="3">
    <location>
        <begin position="171"/>
        <end position="205"/>
    </location>
</feature>
<comment type="caution">
    <text evidence="5">The sequence shown here is derived from an EMBL/GenBank/DDBJ whole genome shotgun (WGS) entry which is preliminary data.</text>
</comment>
<protein>
    <submittedName>
        <fullName evidence="5">Bbc1 protein</fullName>
    </submittedName>
</protein>
<accession>A0AAV5RBK3</accession>
<evidence type="ECO:0000256" key="2">
    <source>
        <dbReference type="PROSITE-ProRule" id="PRU00192"/>
    </source>
</evidence>
<feature type="region of interest" description="Disordered" evidence="3">
    <location>
        <begin position="451"/>
        <end position="579"/>
    </location>
</feature>
<feature type="compositionally biased region" description="Low complexity" evidence="3">
    <location>
        <begin position="510"/>
        <end position="521"/>
    </location>
</feature>
<feature type="compositionally biased region" description="Basic and acidic residues" evidence="3">
    <location>
        <begin position="482"/>
        <end position="496"/>
    </location>
</feature>
<feature type="compositionally biased region" description="Acidic residues" evidence="3">
    <location>
        <begin position="303"/>
        <end position="352"/>
    </location>
</feature>
<evidence type="ECO:0000313" key="6">
    <source>
        <dbReference type="Proteomes" id="UP001378960"/>
    </source>
</evidence>
<dbReference type="PROSITE" id="PS50002">
    <property type="entry name" value="SH3"/>
    <property type="match status" value="1"/>
</dbReference>
<name>A0AAV5RBK3_PICKL</name>
<feature type="compositionally biased region" description="Basic residues" evidence="3">
    <location>
        <begin position="388"/>
        <end position="398"/>
    </location>
</feature>
<evidence type="ECO:0000259" key="4">
    <source>
        <dbReference type="PROSITE" id="PS50002"/>
    </source>
</evidence>
<dbReference type="Pfam" id="PF25459">
    <property type="entry name" value="AIM3_BBC1_C"/>
    <property type="match status" value="1"/>
</dbReference>
<feature type="region of interest" description="Disordered" evidence="3">
    <location>
        <begin position="672"/>
        <end position="733"/>
    </location>
</feature>
<dbReference type="SMART" id="SM00326">
    <property type="entry name" value="SH3"/>
    <property type="match status" value="1"/>
</dbReference>
<feature type="compositionally biased region" description="Pro residues" evidence="3">
    <location>
        <begin position="569"/>
        <end position="579"/>
    </location>
</feature>
<dbReference type="InterPro" id="IPR036028">
    <property type="entry name" value="SH3-like_dom_sf"/>
</dbReference>
<dbReference type="AlphaFoldDB" id="A0AAV5RBK3"/>
<dbReference type="PRINTS" id="PR01217">
    <property type="entry name" value="PRICHEXTENSN"/>
</dbReference>
<evidence type="ECO:0000256" key="3">
    <source>
        <dbReference type="SAM" id="MobiDB-lite"/>
    </source>
</evidence>